<evidence type="ECO:0000313" key="8">
    <source>
        <dbReference type="Proteomes" id="UP001163203"/>
    </source>
</evidence>
<proteinExistence type="predicted"/>
<dbReference type="InterPro" id="IPR032466">
    <property type="entry name" value="Metal_Hydrolase"/>
</dbReference>
<protein>
    <submittedName>
        <fullName evidence="7">APC family permease</fullName>
    </submittedName>
</protein>
<feature type="transmembrane region" description="Helical" evidence="6">
    <location>
        <begin position="222"/>
        <end position="242"/>
    </location>
</feature>
<evidence type="ECO:0000256" key="1">
    <source>
        <dbReference type="ARBA" id="ARBA00004651"/>
    </source>
</evidence>
<dbReference type="InterPro" id="IPR002293">
    <property type="entry name" value="AA/rel_permease1"/>
</dbReference>
<dbReference type="Proteomes" id="UP001163203">
    <property type="component" value="Chromosome"/>
</dbReference>
<keyword evidence="4 6" id="KW-1133">Transmembrane helix</keyword>
<keyword evidence="8" id="KW-1185">Reference proteome</keyword>
<evidence type="ECO:0000256" key="2">
    <source>
        <dbReference type="ARBA" id="ARBA00022475"/>
    </source>
</evidence>
<keyword evidence="5 6" id="KW-0472">Membrane</keyword>
<sequence>MDQPLLVDVDRRTAAMTDARVDVQVVSATPTQYHHWVTDPGAARELARLTHEAVAGHCGRRPDRLTGLGVVPQQFPSLGGETRDGKSLARGLARGWAIAMVLYGVVALSVFRAVPWYAVHPLVAGGHQDAASIPAIVAVLAPRALTIVFDLFVVVVAGKTVAPLMVDCSRIMYAWSEDRLLPAACGRTSTRQVPIIPVLVTSGLALVFLVEEATAGFQVGVALRSLTFMLVIGIVGLGWLGLRLRRPHRVPDWARDLVQRRELLFAAPAAVVVAVVLTVTGFVQTGTPLLLQPGSQALITLVVVALLWGLAQRRVRDTGAALGPGDDQATTGEARLEATLTVREERS</sequence>
<dbReference type="EMBL" id="CP113836">
    <property type="protein sequence ID" value="WAL68777.1"/>
    <property type="molecule type" value="Genomic_DNA"/>
</dbReference>
<dbReference type="Gene3D" id="1.20.1740.10">
    <property type="entry name" value="Amino acid/polyamine transporter I"/>
    <property type="match status" value="1"/>
</dbReference>
<feature type="transmembrane region" description="Helical" evidence="6">
    <location>
        <begin position="131"/>
        <end position="157"/>
    </location>
</feature>
<organism evidence="7 8">
    <name type="scientific">Amycolatopsis cynarae</name>
    <dbReference type="NCBI Taxonomy" id="2995223"/>
    <lineage>
        <taxon>Bacteria</taxon>
        <taxon>Bacillati</taxon>
        <taxon>Actinomycetota</taxon>
        <taxon>Actinomycetes</taxon>
        <taxon>Pseudonocardiales</taxon>
        <taxon>Pseudonocardiaceae</taxon>
        <taxon>Amycolatopsis</taxon>
    </lineage>
</organism>
<reference evidence="7" key="1">
    <citation type="submission" date="2022-11" db="EMBL/GenBank/DDBJ databases">
        <authorList>
            <person name="Mo P."/>
        </authorList>
    </citation>
    <scope>NUCLEOTIDE SEQUENCE</scope>
    <source>
        <strain evidence="7">HUAS 11-8</strain>
    </source>
</reference>
<evidence type="ECO:0000256" key="6">
    <source>
        <dbReference type="SAM" id="Phobius"/>
    </source>
</evidence>
<name>A0ABY7B8T7_9PSEU</name>
<gene>
    <name evidence="7" type="ORF">ORV05_13725</name>
</gene>
<accession>A0ABY7B8T7</accession>
<keyword evidence="2" id="KW-1003">Cell membrane</keyword>
<dbReference type="PANTHER" id="PTHR42770:SF7">
    <property type="entry name" value="MEMBRANE PROTEIN"/>
    <property type="match status" value="1"/>
</dbReference>
<keyword evidence="3 6" id="KW-0812">Transmembrane</keyword>
<dbReference type="PANTHER" id="PTHR42770">
    <property type="entry name" value="AMINO ACID TRANSPORTER-RELATED"/>
    <property type="match status" value="1"/>
</dbReference>
<feature type="transmembrane region" description="Helical" evidence="6">
    <location>
        <begin position="96"/>
        <end position="119"/>
    </location>
</feature>
<feature type="transmembrane region" description="Helical" evidence="6">
    <location>
        <begin position="193"/>
        <end position="210"/>
    </location>
</feature>
<evidence type="ECO:0000256" key="4">
    <source>
        <dbReference type="ARBA" id="ARBA00022989"/>
    </source>
</evidence>
<evidence type="ECO:0000313" key="7">
    <source>
        <dbReference type="EMBL" id="WAL68777.1"/>
    </source>
</evidence>
<evidence type="ECO:0000256" key="5">
    <source>
        <dbReference type="ARBA" id="ARBA00023136"/>
    </source>
</evidence>
<comment type="subcellular location">
    <subcellularLocation>
        <location evidence="1">Cell membrane</location>
        <topology evidence="1">Multi-pass membrane protein</topology>
    </subcellularLocation>
</comment>
<dbReference type="SUPFAM" id="SSF51556">
    <property type="entry name" value="Metallo-dependent hydrolases"/>
    <property type="match status" value="1"/>
</dbReference>
<dbReference type="RefSeq" id="WP_268758870.1">
    <property type="nucleotide sequence ID" value="NZ_CP113836.1"/>
</dbReference>
<dbReference type="Pfam" id="PF13520">
    <property type="entry name" value="AA_permease_2"/>
    <property type="match status" value="1"/>
</dbReference>
<dbReference type="InterPro" id="IPR050367">
    <property type="entry name" value="APC_superfamily"/>
</dbReference>
<evidence type="ECO:0000256" key="3">
    <source>
        <dbReference type="ARBA" id="ARBA00022692"/>
    </source>
</evidence>
<feature type="transmembrane region" description="Helical" evidence="6">
    <location>
        <begin position="263"/>
        <end position="283"/>
    </location>
</feature>
<feature type="transmembrane region" description="Helical" evidence="6">
    <location>
        <begin position="289"/>
        <end position="310"/>
    </location>
</feature>